<proteinExistence type="predicted"/>
<protein>
    <recommendedName>
        <fullName evidence="3">TadE-like domain-containing protein</fullName>
    </recommendedName>
</protein>
<dbReference type="EMBL" id="AP035881">
    <property type="protein sequence ID" value="BFP44745.1"/>
    <property type="molecule type" value="Genomic_DNA"/>
</dbReference>
<name>A0AB33JW35_9ACTN</name>
<feature type="region of interest" description="Disordered" evidence="1">
    <location>
        <begin position="1"/>
        <end position="23"/>
    </location>
</feature>
<feature type="domain" description="TadE-like" evidence="3">
    <location>
        <begin position="30"/>
        <end position="71"/>
    </location>
</feature>
<evidence type="ECO:0000256" key="2">
    <source>
        <dbReference type="SAM" id="Phobius"/>
    </source>
</evidence>
<dbReference type="AlphaFoldDB" id="A0AB33JW35"/>
<feature type="compositionally biased region" description="Basic residues" evidence="1">
    <location>
        <begin position="1"/>
        <end position="12"/>
    </location>
</feature>
<dbReference type="Pfam" id="PF07811">
    <property type="entry name" value="TadE"/>
    <property type="match status" value="1"/>
</dbReference>
<reference evidence="4" key="1">
    <citation type="submission" date="2024-07" db="EMBL/GenBank/DDBJ databases">
        <title>Complete genome sequences of cellulolytic bacteria, Kitasatospora sp. CMC57 and Streptomyces sp. CMC78, isolated from Japanese agricultural soil.</title>
        <authorList>
            <person name="Hashimoto T."/>
            <person name="Ito M."/>
            <person name="Iwamoto M."/>
            <person name="Fukahori D."/>
            <person name="Shoda T."/>
            <person name="Sakoda M."/>
            <person name="Morohoshi T."/>
            <person name="Mitsuboshi M."/>
            <person name="Nishizawa T."/>
        </authorList>
    </citation>
    <scope>NUCLEOTIDE SEQUENCE</scope>
    <source>
        <strain evidence="4">CMC57</strain>
    </source>
</reference>
<keyword evidence="2" id="KW-0472">Membrane</keyword>
<keyword evidence="2" id="KW-0812">Transmembrane</keyword>
<feature type="compositionally biased region" description="Basic and acidic residues" evidence="1">
    <location>
        <begin position="13"/>
        <end position="22"/>
    </location>
</feature>
<accession>A0AB33JW35</accession>
<dbReference type="InterPro" id="IPR012495">
    <property type="entry name" value="TadE-like_dom"/>
</dbReference>
<keyword evidence="2" id="KW-1133">Transmembrane helix</keyword>
<evidence type="ECO:0000256" key="1">
    <source>
        <dbReference type="SAM" id="MobiDB-lite"/>
    </source>
</evidence>
<feature type="transmembrane region" description="Helical" evidence="2">
    <location>
        <begin position="32"/>
        <end position="58"/>
    </location>
</feature>
<organism evidence="4">
    <name type="scientific">Kitasatospora sp. CMC57</name>
    <dbReference type="NCBI Taxonomy" id="3231513"/>
    <lineage>
        <taxon>Bacteria</taxon>
        <taxon>Bacillati</taxon>
        <taxon>Actinomycetota</taxon>
        <taxon>Actinomycetes</taxon>
        <taxon>Kitasatosporales</taxon>
        <taxon>Streptomycetaceae</taxon>
        <taxon>Kitasatospora</taxon>
    </lineage>
</organism>
<evidence type="ECO:0000313" key="4">
    <source>
        <dbReference type="EMBL" id="BFP44745.1"/>
    </source>
</evidence>
<evidence type="ECO:0000259" key="3">
    <source>
        <dbReference type="Pfam" id="PF07811"/>
    </source>
</evidence>
<gene>
    <name evidence="4" type="ORF">KCMC57_11130</name>
</gene>
<dbReference type="RefSeq" id="WP_407987319.1">
    <property type="nucleotide sequence ID" value="NZ_AP035881.2"/>
</dbReference>
<sequence length="152" mass="16415">MNRRPSPHRHRPGGREHRLGDRVHHRGDRGALTISLALVFPVVLGLVFLVVQAALLWYAGQAAQTAAREGADAGRVRGGTAAAGEARARAFLDRVGDLAEPVSVVSEDVSPGTFRIVVEVRPLTVLPGFDRFTVTREVTAPREQFVPQVGQP</sequence>